<accession>A0A9D2WT57</accession>
<protein>
    <recommendedName>
        <fullName evidence="4">Probable 2-phosphosulfolactate phosphatase</fullName>
        <ecNumber evidence="3">3.1.3.71</ecNumber>
    </recommendedName>
</protein>
<name>A0A9D2WT57_9FIRM</name>
<dbReference type="InterPro" id="IPR036702">
    <property type="entry name" value="ComB-like_sf"/>
</dbReference>
<dbReference type="SUPFAM" id="SSF142823">
    <property type="entry name" value="ComB-like"/>
    <property type="match status" value="1"/>
</dbReference>
<evidence type="ECO:0000256" key="5">
    <source>
        <dbReference type="ARBA" id="ARBA00022801"/>
    </source>
</evidence>
<evidence type="ECO:0000256" key="4">
    <source>
        <dbReference type="ARBA" id="ARBA00021948"/>
    </source>
</evidence>
<evidence type="ECO:0000313" key="9">
    <source>
        <dbReference type="Proteomes" id="UP000798488"/>
    </source>
</evidence>
<dbReference type="GO" id="GO:0050532">
    <property type="term" value="F:2-phosphosulfolactate phosphatase activity"/>
    <property type="evidence" value="ECO:0007669"/>
    <property type="project" value="UniProtKB-EC"/>
</dbReference>
<keyword evidence="5 8" id="KW-0378">Hydrolase</keyword>
<evidence type="ECO:0000256" key="6">
    <source>
        <dbReference type="ARBA" id="ARBA00022842"/>
    </source>
</evidence>
<dbReference type="OrthoDB" id="4913at2"/>
<comment type="caution">
    <text evidence="8">The sequence shown here is derived from an EMBL/GenBank/DDBJ whole genome shotgun (WGS) entry which is preliminary data.</text>
</comment>
<keyword evidence="9" id="KW-1185">Reference proteome</keyword>
<comment type="catalytic activity">
    <reaction evidence="7">
        <text>(2R)-O-phospho-3-sulfolactate + H2O = (2R)-3-sulfolactate + phosphate</text>
        <dbReference type="Rhea" id="RHEA:23416"/>
        <dbReference type="ChEBI" id="CHEBI:15377"/>
        <dbReference type="ChEBI" id="CHEBI:15597"/>
        <dbReference type="ChEBI" id="CHEBI:43474"/>
        <dbReference type="ChEBI" id="CHEBI:58738"/>
        <dbReference type="EC" id="3.1.3.71"/>
    </reaction>
</comment>
<reference evidence="8" key="1">
    <citation type="submission" date="2016-02" db="EMBL/GenBank/DDBJ databases">
        <title>Draft Genome Sequence of Sporotomaculum syntrophicum Strain FB, a Syntrophic Benzoate Degrader.</title>
        <authorList>
            <person name="Nobu M.K."/>
            <person name="Narihiro T."/>
            <person name="Qiu Y.-L."/>
            <person name="Ohashi A."/>
            <person name="Liu W.-T."/>
            <person name="Yuji S."/>
        </authorList>
    </citation>
    <scope>NUCLEOTIDE SEQUENCE</scope>
    <source>
        <strain evidence="8">FB</strain>
    </source>
</reference>
<evidence type="ECO:0000313" key="8">
    <source>
        <dbReference type="EMBL" id="KAF1086451.1"/>
    </source>
</evidence>
<comment type="cofactor">
    <cofactor evidence="1">
        <name>Mg(2+)</name>
        <dbReference type="ChEBI" id="CHEBI:18420"/>
    </cofactor>
</comment>
<dbReference type="InterPro" id="IPR005238">
    <property type="entry name" value="ComB-like"/>
</dbReference>
<organism evidence="8 9">
    <name type="scientific">Sporotomaculum syntrophicum</name>
    <dbReference type="NCBI Taxonomy" id="182264"/>
    <lineage>
        <taxon>Bacteria</taxon>
        <taxon>Bacillati</taxon>
        <taxon>Bacillota</taxon>
        <taxon>Clostridia</taxon>
        <taxon>Eubacteriales</taxon>
        <taxon>Desulfallaceae</taxon>
        <taxon>Sporotomaculum</taxon>
    </lineage>
</organism>
<dbReference type="Gene3D" id="3.90.1560.10">
    <property type="entry name" value="ComB-like"/>
    <property type="match status" value="1"/>
</dbReference>
<dbReference type="GO" id="GO:0050545">
    <property type="term" value="F:sulfopyruvate decarboxylase activity"/>
    <property type="evidence" value="ECO:0007669"/>
    <property type="project" value="TreeGrafter"/>
</dbReference>
<evidence type="ECO:0000256" key="7">
    <source>
        <dbReference type="ARBA" id="ARBA00033711"/>
    </source>
</evidence>
<dbReference type="AlphaFoldDB" id="A0A9D2WT57"/>
<dbReference type="Proteomes" id="UP000798488">
    <property type="component" value="Unassembled WGS sequence"/>
</dbReference>
<sequence length="259" mass="27740">MQVSLIPVATAANPDVLHETTTIVFDVLRATSTIVTALASGYRRVYPVADAGTALVMAHKHGFVPAGERGGDKIAGFPHGNSPLEFIGGPNVGISNDAQKCNVLILTTTNGTKAIRWAESAYKVFTGSLLNARAVAQAVLREGLDVSLVCAGTGGRFSLEDTLGAGFVFMEIMKHLNGEDSSRLAAGMAVDDLPIAAYELARFYYHDPLSGLMAGRHGQRLLRRGLEDDLRWCAQLNRYDIAPVLSGEFITTGNDYTKQ</sequence>
<dbReference type="RefSeq" id="WP_161820610.1">
    <property type="nucleotide sequence ID" value="NZ_LSRS01000001.1"/>
</dbReference>
<dbReference type="PANTHER" id="PTHR37311:SF1">
    <property type="entry name" value="2-PHOSPHOSULFOLACTATE PHOSPHATASE-RELATED"/>
    <property type="match status" value="1"/>
</dbReference>
<dbReference type="GO" id="GO:0000287">
    <property type="term" value="F:magnesium ion binding"/>
    <property type="evidence" value="ECO:0007669"/>
    <property type="project" value="InterPro"/>
</dbReference>
<proteinExistence type="inferred from homology"/>
<dbReference type="Pfam" id="PF04029">
    <property type="entry name" value="2-ph_phosp"/>
    <property type="match status" value="1"/>
</dbReference>
<dbReference type="EMBL" id="LSRS01000001">
    <property type="protein sequence ID" value="KAF1086451.1"/>
    <property type="molecule type" value="Genomic_DNA"/>
</dbReference>
<dbReference type="PANTHER" id="PTHR37311">
    <property type="entry name" value="2-PHOSPHOSULFOLACTATE PHOSPHATASE-RELATED"/>
    <property type="match status" value="1"/>
</dbReference>
<dbReference type="EC" id="3.1.3.71" evidence="3"/>
<comment type="similarity">
    <text evidence="2">Belongs to the ComB family.</text>
</comment>
<evidence type="ECO:0000256" key="1">
    <source>
        <dbReference type="ARBA" id="ARBA00001946"/>
    </source>
</evidence>
<evidence type="ECO:0000256" key="3">
    <source>
        <dbReference type="ARBA" id="ARBA00012953"/>
    </source>
</evidence>
<keyword evidence="6" id="KW-0460">Magnesium</keyword>
<gene>
    <name evidence="8" type="primary">comB</name>
    <name evidence="8" type="ORF">SPSYN_00169</name>
</gene>
<evidence type="ECO:0000256" key="2">
    <source>
        <dbReference type="ARBA" id="ARBA00009997"/>
    </source>
</evidence>